<comment type="caution">
    <text evidence="2">The sequence shown here is derived from an EMBL/GenBank/DDBJ whole genome shotgun (WGS) entry which is preliminary data.</text>
</comment>
<accession>A0A412G8K2</accession>
<dbReference type="SMART" id="SM00530">
    <property type="entry name" value="HTH_XRE"/>
    <property type="match status" value="1"/>
</dbReference>
<dbReference type="RefSeq" id="WP_118485285.1">
    <property type="nucleotide sequence ID" value="NZ_QRUU01000096.1"/>
</dbReference>
<reference evidence="2 3" key="1">
    <citation type="submission" date="2018-08" db="EMBL/GenBank/DDBJ databases">
        <title>A genome reference for cultivated species of the human gut microbiota.</title>
        <authorList>
            <person name="Zou Y."/>
            <person name="Xue W."/>
            <person name="Luo G."/>
        </authorList>
    </citation>
    <scope>NUCLEOTIDE SEQUENCE [LARGE SCALE GENOMIC DNA]</scope>
    <source>
        <strain evidence="2 3">AF24-2</strain>
    </source>
</reference>
<evidence type="ECO:0000313" key="2">
    <source>
        <dbReference type="EMBL" id="RGR90196.1"/>
    </source>
</evidence>
<dbReference type="InterPro" id="IPR001387">
    <property type="entry name" value="Cro/C1-type_HTH"/>
</dbReference>
<dbReference type="Gene3D" id="1.10.260.40">
    <property type="entry name" value="lambda repressor-like DNA-binding domains"/>
    <property type="match status" value="1"/>
</dbReference>
<name>A0A412G8K2_9BACT</name>
<dbReference type="CDD" id="cd00093">
    <property type="entry name" value="HTH_XRE"/>
    <property type="match status" value="1"/>
</dbReference>
<dbReference type="SUPFAM" id="SSF47413">
    <property type="entry name" value="lambda repressor-like DNA-binding domains"/>
    <property type="match status" value="1"/>
</dbReference>
<dbReference type="Pfam" id="PF01381">
    <property type="entry name" value="HTH_3"/>
    <property type="match status" value="1"/>
</dbReference>
<evidence type="ECO:0000259" key="1">
    <source>
        <dbReference type="PROSITE" id="PS50943"/>
    </source>
</evidence>
<dbReference type="EMBL" id="QRUU01000096">
    <property type="protein sequence ID" value="RGR90196.1"/>
    <property type="molecule type" value="Genomic_DNA"/>
</dbReference>
<dbReference type="GO" id="GO:0003677">
    <property type="term" value="F:DNA binding"/>
    <property type="evidence" value="ECO:0007669"/>
    <property type="project" value="InterPro"/>
</dbReference>
<gene>
    <name evidence="2" type="ORF">DWY20_13835</name>
</gene>
<sequence>MEKNQRIKYGSLIADMRRIRHITQRELASLSGVSYANISRIELGKYSPGLDVIQRIEDALGIERIYVTKNNIIMGTPDFFLLGSTDNLKFLKVLQVLPCFKMVEISKDKTIISAIWNEDYEMEYDEPEIEIEALLANQNWCCGDPEEYPAGSKCWWYIMDLEPEDR</sequence>
<dbReference type="PROSITE" id="PS50943">
    <property type="entry name" value="HTH_CROC1"/>
    <property type="match status" value="1"/>
</dbReference>
<protein>
    <submittedName>
        <fullName evidence="2">XRE family transcriptional regulator</fullName>
    </submittedName>
</protein>
<dbReference type="AlphaFoldDB" id="A0A412G8K2"/>
<dbReference type="InterPro" id="IPR010982">
    <property type="entry name" value="Lambda_DNA-bd_dom_sf"/>
</dbReference>
<keyword evidence="3" id="KW-1185">Reference proteome</keyword>
<dbReference type="Proteomes" id="UP000285864">
    <property type="component" value="Unassembled WGS sequence"/>
</dbReference>
<proteinExistence type="predicted"/>
<organism evidence="2 3">
    <name type="scientific">Phocaeicola coprocola</name>
    <dbReference type="NCBI Taxonomy" id="310298"/>
    <lineage>
        <taxon>Bacteria</taxon>
        <taxon>Pseudomonadati</taxon>
        <taxon>Bacteroidota</taxon>
        <taxon>Bacteroidia</taxon>
        <taxon>Bacteroidales</taxon>
        <taxon>Bacteroidaceae</taxon>
        <taxon>Phocaeicola</taxon>
    </lineage>
</organism>
<feature type="domain" description="HTH cro/C1-type" evidence="1">
    <location>
        <begin position="13"/>
        <end position="67"/>
    </location>
</feature>
<evidence type="ECO:0000313" key="3">
    <source>
        <dbReference type="Proteomes" id="UP000285864"/>
    </source>
</evidence>